<evidence type="ECO:0000256" key="2">
    <source>
        <dbReference type="PIRNR" id="PIRNR006241"/>
    </source>
</evidence>
<proteinExistence type="inferred from homology"/>
<dbReference type="PIRSF" id="PIRSF006241">
    <property type="entry name" value="HyI"/>
    <property type="match status" value="1"/>
</dbReference>
<dbReference type="Proteomes" id="UP001161406">
    <property type="component" value="Unassembled WGS sequence"/>
</dbReference>
<evidence type="ECO:0000313" key="4">
    <source>
        <dbReference type="EMBL" id="GLQ10573.1"/>
    </source>
</evidence>
<evidence type="ECO:0000313" key="5">
    <source>
        <dbReference type="Proteomes" id="UP001161406"/>
    </source>
</evidence>
<dbReference type="PANTHER" id="PTHR43489">
    <property type="entry name" value="ISOMERASE"/>
    <property type="match status" value="1"/>
</dbReference>
<name>A0ABQ5UFZ5_9HYPH</name>
<dbReference type="InterPro" id="IPR013022">
    <property type="entry name" value="Xyl_isomerase-like_TIM-brl"/>
</dbReference>
<protein>
    <submittedName>
        <fullName evidence="4">Hydroxypyruvate isomerase</fullName>
    </submittedName>
</protein>
<accession>A0ABQ5UFZ5</accession>
<feature type="domain" description="Xylose isomerase-like TIM barrel" evidence="3">
    <location>
        <begin position="23"/>
        <end position="253"/>
    </location>
</feature>
<keyword evidence="5" id="KW-1185">Reference proteome</keyword>
<keyword evidence="1 2" id="KW-0413">Isomerase</keyword>
<reference evidence="4" key="1">
    <citation type="journal article" date="2014" name="Int. J. Syst. Evol. Microbiol.">
        <title>Complete genome of a new Firmicutes species belonging to the dominant human colonic microbiota ('Ruminococcus bicirculans') reveals two chromosomes and a selective capacity to utilize plant glucans.</title>
        <authorList>
            <consortium name="NISC Comparative Sequencing Program"/>
            <person name="Wegmann U."/>
            <person name="Louis P."/>
            <person name="Goesmann A."/>
            <person name="Henrissat B."/>
            <person name="Duncan S.H."/>
            <person name="Flint H.J."/>
        </authorList>
    </citation>
    <scope>NUCLEOTIDE SEQUENCE</scope>
    <source>
        <strain evidence="4">NBRC 103855</strain>
    </source>
</reference>
<organism evidence="4 5">
    <name type="scientific">Devosia yakushimensis</name>
    <dbReference type="NCBI Taxonomy" id="470028"/>
    <lineage>
        <taxon>Bacteria</taxon>
        <taxon>Pseudomonadati</taxon>
        <taxon>Pseudomonadota</taxon>
        <taxon>Alphaproteobacteria</taxon>
        <taxon>Hyphomicrobiales</taxon>
        <taxon>Devosiaceae</taxon>
        <taxon>Devosia</taxon>
    </lineage>
</organism>
<comment type="caution">
    <text evidence="4">The sequence shown here is derived from an EMBL/GenBank/DDBJ whole genome shotgun (WGS) entry which is preliminary data.</text>
</comment>
<dbReference type="EMBL" id="BSNG01000001">
    <property type="protein sequence ID" value="GLQ10573.1"/>
    <property type="molecule type" value="Genomic_DNA"/>
</dbReference>
<dbReference type="RefSeq" id="WP_284391258.1">
    <property type="nucleotide sequence ID" value="NZ_BSNG01000001.1"/>
</dbReference>
<reference evidence="4" key="2">
    <citation type="submission" date="2023-01" db="EMBL/GenBank/DDBJ databases">
        <title>Draft genome sequence of Devosia yakushimensis strain NBRC 103855.</title>
        <authorList>
            <person name="Sun Q."/>
            <person name="Mori K."/>
        </authorList>
    </citation>
    <scope>NUCLEOTIDE SEQUENCE</scope>
    <source>
        <strain evidence="4">NBRC 103855</strain>
    </source>
</reference>
<evidence type="ECO:0000259" key="3">
    <source>
        <dbReference type="Pfam" id="PF01261"/>
    </source>
</evidence>
<dbReference type="InterPro" id="IPR026040">
    <property type="entry name" value="HyI-like"/>
</dbReference>
<dbReference type="Gene3D" id="3.20.20.150">
    <property type="entry name" value="Divalent-metal-dependent TIM barrel enzymes"/>
    <property type="match status" value="1"/>
</dbReference>
<dbReference type="Pfam" id="PF01261">
    <property type="entry name" value="AP_endonuc_2"/>
    <property type="match status" value="1"/>
</dbReference>
<dbReference type="InterPro" id="IPR036237">
    <property type="entry name" value="Xyl_isomerase-like_sf"/>
</dbReference>
<gene>
    <name evidence="4" type="ORF">GCM10007913_25050</name>
</gene>
<dbReference type="SUPFAM" id="SSF51658">
    <property type="entry name" value="Xylose isomerase-like"/>
    <property type="match status" value="1"/>
</dbReference>
<sequence length="262" mass="28621">MIDFSICIEMAFAEGGRSFPDRVRAAAASGFTAVEIWDWWTKPLAEMREALSETGTELHTLCVEHWQDKCQLGDAGSRLAFVERVQRAASAAVDLGTPKLVVLAGDRVAGLDVAAQHDALLEALGAATDAVSGSGLELLLEVVNRQFEGPNALVQDSRTALDLLRRLGRRDVRFLYDRYHAILNSEPLGWAIEGNMDLVGHVQAADVPGRHQFGTGEVDWVKELRWLHKAGYKGLIGIEAAPTEDSSWIYQEAQQVLAASLS</sequence>
<dbReference type="GO" id="GO:0016853">
    <property type="term" value="F:isomerase activity"/>
    <property type="evidence" value="ECO:0007669"/>
    <property type="project" value="UniProtKB-KW"/>
</dbReference>
<comment type="similarity">
    <text evidence="2">Belongs to the hyi family.</text>
</comment>
<evidence type="ECO:0000256" key="1">
    <source>
        <dbReference type="ARBA" id="ARBA00023235"/>
    </source>
</evidence>
<dbReference type="InterPro" id="IPR050417">
    <property type="entry name" value="Sugar_Epim/Isomerase"/>
</dbReference>